<proteinExistence type="predicted"/>
<dbReference type="EMBL" id="SJSO01000003">
    <property type="protein sequence ID" value="TCD28776.1"/>
    <property type="molecule type" value="Genomic_DNA"/>
</dbReference>
<dbReference type="InterPro" id="IPR017686">
    <property type="entry name" value="Phg/plasmid-like_prot"/>
</dbReference>
<dbReference type="Pfam" id="PF06067">
    <property type="entry name" value="DUF932"/>
    <property type="match status" value="1"/>
</dbReference>
<gene>
    <name evidence="1" type="ORF">EZ456_05180</name>
</gene>
<dbReference type="NCBIfam" id="TIGR03299">
    <property type="entry name" value="LGT_TIGR03299"/>
    <property type="match status" value="1"/>
</dbReference>
<comment type="caution">
    <text evidence="1">The sequence shown here is derived from an EMBL/GenBank/DDBJ whole genome shotgun (WGS) entry which is preliminary data.</text>
</comment>
<sequence length="361" mass="39828">MAHHLNYNDKTQKYSFFSVTEKAWHGLGTIVDAYSTSAEALKFAGLDYSVEKRPLFTMDALNLRLLNEPDPDAIILGASSEIEVPDYFATVRTDSDTVLGVVGKAYSVVQNIEAFEFFDSIVGGGEGILYETAGALGKGERIFITAKLPLYIKVGKDDLIEQYLFLTTSHDGFGSITAAFTPVRIVCNNTLNAALKNSTNSIRIRHSSGAGDRLKTAHTLMGISGRIGDEMEQVFNHWATVRISDEEVKKLIQIAMAPNREVLEKLKNGTVDEASSVYKNIVDDVYSYAMANPSQLLDTTKGTLFGAYNAVTGYYQNVRRFKDMESKFKSILEGTAKLRGQSAFDLCLSLGRNENISFQLN</sequence>
<dbReference type="OrthoDB" id="576140at2"/>
<dbReference type="Proteomes" id="UP000293925">
    <property type="component" value="Unassembled WGS sequence"/>
</dbReference>
<keyword evidence="2" id="KW-1185">Reference proteome</keyword>
<dbReference type="AlphaFoldDB" id="A0A4R0Q1C3"/>
<reference evidence="1 2" key="1">
    <citation type="submission" date="2019-02" db="EMBL/GenBank/DDBJ databases">
        <title>Pedobacter sp. RP-3-21 sp. nov., isolated from Arctic soil.</title>
        <authorList>
            <person name="Dahal R.H."/>
        </authorList>
    </citation>
    <scope>NUCLEOTIDE SEQUENCE [LARGE SCALE GENOMIC DNA]</scope>
    <source>
        <strain evidence="1 2">RP-3-21</strain>
    </source>
</reference>
<evidence type="ECO:0000313" key="1">
    <source>
        <dbReference type="EMBL" id="TCD28776.1"/>
    </source>
</evidence>
<organism evidence="1 2">
    <name type="scientific">Pedobacter psychrodurus</name>
    <dbReference type="NCBI Taxonomy" id="2530456"/>
    <lineage>
        <taxon>Bacteria</taxon>
        <taxon>Pseudomonadati</taxon>
        <taxon>Bacteroidota</taxon>
        <taxon>Sphingobacteriia</taxon>
        <taxon>Sphingobacteriales</taxon>
        <taxon>Sphingobacteriaceae</taxon>
        <taxon>Pedobacter</taxon>
    </lineage>
</organism>
<protein>
    <submittedName>
        <fullName evidence="1">DUF945 domain-containing protein</fullName>
    </submittedName>
</protein>
<dbReference type="RefSeq" id="WP_131527962.1">
    <property type="nucleotide sequence ID" value="NZ_SJSO01000003.1"/>
</dbReference>
<accession>A0A4R0Q1C3</accession>
<name>A0A4R0Q1C3_9SPHI</name>
<dbReference type="InterPro" id="IPR026325">
    <property type="entry name" value="DUF932"/>
</dbReference>
<evidence type="ECO:0000313" key="2">
    <source>
        <dbReference type="Proteomes" id="UP000293925"/>
    </source>
</evidence>